<dbReference type="STRING" id="294746.A5DFN2"/>
<evidence type="ECO:0000256" key="7">
    <source>
        <dbReference type="PROSITE-ProRule" id="PRU00723"/>
    </source>
</evidence>
<keyword evidence="8" id="KW-0539">Nucleus</keyword>
<evidence type="ECO:0000259" key="10">
    <source>
        <dbReference type="PROSITE" id="PS50089"/>
    </source>
</evidence>
<dbReference type="RefSeq" id="XP_001486412.2">
    <property type="nucleotide sequence ID" value="XM_001486362.1"/>
</dbReference>
<evidence type="ECO:0000256" key="2">
    <source>
        <dbReference type="ARBA" id="ARBA00009161"/>
    </source>
</evidence>
<dbReference type="InParanoid" id="A5DFN2"/>
<dbReference type="CDD" id="cd16539">
    <property type="entry name" value="RING-HC_RNF113A_B"/>
    <property type="match status" value="1"/>
</dbReference>
<dbReference type="PROSITE" id="PS50089">
    <property type="entry name" value="ZF_RING_2"/>
    <property type="match status" value="1"/>
</dbReference>
<keyword evidence="13" id="KW-1185">Reference proteome</keyword>
<comment type="function">
    <text evidence="1 8">Involved in pre-mRNA splicing.</text>
</comment>
<dbReference type="AlphaFoldDB" id="A5DFN2"/>
<dbReference type="GO" id="GO:0003677">
    <property type="term" value="F:DNA binding"/>
    <property type="evidence" value="ECO:0007669"/>
    <property type="project" value="UniProtKB-UniRule"/>
</dbReference>
<dbReference type="GO" id="GO:0000974">
    <property type="term" value="C:Prp19 complex"/>
    <property type="evidence" value="ECO:0007669"/>
    <property type="project" value="EnsemblFungi"/>
</dbReference>
<dbReference type="GO" id="GO:0034247">
    <property type="term" value="P:snoRNA splicing"/>
    <property type="evidence" value="ECO:0007669"/>
    <property type="project" value="EnsemblFungi"/>
</dbReference>
<name>A5DFN2_PICGU</name>
<evidence type="ECO:0000256" key="5">
    <source>
        <dbReference type="ARBA" id="ARBA00022771"/>
    </source>
</evidence>
<evidence type="ECO:0000256" key="1">
    <source>
        <dbReference type="ARBA" id="ARBA00003777"/>
    </source>
</evidence>
<dbReference type="Proteomes" id="UP000001997">
    <property type="component" value="Unassembled WGS sequence"/>
</dbReference>
<keyword evidence="4 7" id="KW-0479">Metal-binding</keyword>
<dbReference type="SUPFAM" id="SSF57850">
    <property type="entry name" value="RING/U-box"/>
    <property type="match status" value="1"/>
</dbReference>
<keyword evidence="8" id="KW-0747">Spliceosome</keyword>
<dbReference type="OrthoDB" id="25761at2759"/>
<keyword evidence="5 7" id="KW-0863">Zinc-finger</keyword>
<dbReference type="Gene3D" id="3.30.40.10">
    <property type="entry name" value="Zinc/RING finger domain, C3HC4 (zinc finger)"/>
    <property type="match status" value="1"/>
</dbReference>
<evidence type="ECO:0000313" key="13">
    <source>
        <dbReference type="Proteomes" id="UP000001997"/>
    </source>
</evidence>
<dbReference type="Pfam" id="PF13920">
    <property type="entry name" value="zf-C3HC4_3"/>
    <property type="match status" value="1"/>
</dbReference>
<dbReference type="SUPFAM" id="SSF90229">
    <property type="entry name" value="CCCH zinc finger"/>
    <property type="match status" value="1"/>
</dbReference>
<dbReference type="SMART" id="SM00184">
    <property type="entry name" value="RING"/>
    <property type="match status" value="1"/>
</dbReference>
<evidence type="ECO:0000256" key="3">
    <source>
        <dbReference type="ARBA" id="ARBA00020647"/>
    </source>
</evidence>
<dbReference type="InterPro" id="IPR000571">
    <property type="entry name" value="Znf_CCCH"/>
</dbReference>
<dbReference type="GeneID" id="5127942"/>
<evidence type="ECO:0000313" key="12">
    <source>
        <dbReference type="EMBL" id="EDK37985.2"/>
    </source>
</evidence>
<keyword evidence="8" id="KW-0508">mRNA splicing</keyword>
<organism evidence="12 13">
    <name type="scientific">Meyerozyma guilliermondii (strain ATCC 6260 / CBS 566 / DSM 6381 / JCM 1539 / NBRC 10279 / NRRL Y-324)</name>
    <name type="common">Yeast</name>
    <name type="synonym">Candida guilliermondii</name>
    <dbReference type="NCBI Taxonomy" id="294746"/>
    <lineage>
        <taxon>Eukaryota</taxon>
        <taxon>Fungi</taxon>
        <taxon>Dikarya</taxon>
        <taxon>Ascomycota</taxon>
        <taxon>Saccharomycotina</taxon>
        <taxon>Pichiomycetes</taxon>
        <taxon>Debaryomycetaceae</taxon>
        <taxon>Meyerozyma</taxon>
    </lineage>
</organism>
<dbReference type="InterPro" id="IPR039971">
    <property type="entry name" value="CWC24-like"/>
</dbReference>
<keyword evidence="6 7" id="KW-0862">Zinc</keyword>
<dbReference type="PANTHER" id="PTHR12930:SF0">
    <property type="entry name" value="RING FINGER PROTEIN 113B"/>
    <property type="match status" value="1"/>
</dbReference>
<dbReference type="SMART" id="SM00356">
    <property type="entry name" value="ZnF_C3H1"/>
    <property type="match status" value="1"/>
</dbReference>
<evidence type="ECO:0000256" key="8">
    <source>
        <dbReference type="RuleBase" id="RU367110"/>
    </source>
</evidence>
<proteinExistence type="inferred from homology"/>
<comment type="subunit">
    <text evidence="8">Associated with the spliceosome.</text>
</comment>
<keyword evidence="8" id="KW-0238">DNA-binding</keyword>
<evidence type="ECO:0000259" key="11">
    <source>
        <dbReference type="PROSITE" id="PS50103"/>
    </source>
</evidence>
<comment type="subcellular location">
    <subcellularLocation>
        <location evidence="8">Nucleus</location>
    </subcellularLocation>
</comment>
<dbReference type="EMBL" id="CH408156">
    <property type="protein sequence ID" value="EDK37985.2"/>
    <property type="molecule type" value="Genomic_DNA"/>
</dbReference>
<dbReference type="FunCoup" id="A5DFN2">
    <property type="interactions" value="314"/>
</dbReference>
<accession>A5DFN2</accession>
<dbReference type="HOGENOM" id="CLU_050460_3_0_1"/>
<sequence>MLELLDEESTTVTPQVSKPVFRQRKTLGKKRQRDDDKNDIEETSGKEPPENMAYDASERKQRKFGTQEATTVQKQVTKDDKSEKSKKIEDGSAKEDEEDEAYKSEKNVQKSKSFAKAPPASIRTVTITDFQPDVCKDFLQTGYCGYGDTCKFLHIRDESRAKAPISKDWKLDEKSEPETIPFKCVLCKKDYKRPVKTECGHIFCQSCFMDRYKHKKPNCYICGRDTGGVCTPVQQKELEKLLAPR</sequence>
<dbReference type="eggNOG" id="KOG1813">
    <property type="taxonomic scope" value="Eukaryota"/>
</dbReference>
<dbReference type="KEGG" id="pgu:PGUG_02083"/>
<dbReference type="InterPro" id="IPR001841">
    <property type="entry name" value="Znf_RING"/>
</dbReference>
<dbReference type="GO" id="GO:0008270">
    <property type="term" value="F:zinc ion binding"/>
    <property type="evidence" value="ECO:0007669"/>
    <property type="project" value="UniProtKB-KW"/>
</dbReference>
<gene>
    <name evidence="12" type="ORF">PGUG_02083</name>
</gene>
<keyword evidence="8" id="KW-0507">mRNA processing</keyword>
<dbReference type="GO" id="GO:0000349">
    <property type="term" value="P:generation of catalytic spliceosome for first transesterification step"/>
    <property type="evidence" value="ECO:0007669"/>
    <property type="project" value="EnsemblFungi"/>
</dbReference>
<dbReference type="Gene3D" id="4.10.1000.10">
    <property type="entry name" value="Zinc finger, CCCH-type"/>
    <property type="match status" value="1"/>
</dbReference>
<dbReference type="InterPro" id="IPR036855">
    <property type="entry name" value="Znf_CCCH_sf"/>
</dbReference>
<feature type="region of interest" description="Disordered" evidence="9">
    <location>
        <begin position="1"/>
        <end position="118"/>
    </location>
</feature>
<dbReference type="PROSITE" id="PS50103">
    <property type="entry name" value="ZF_C3H1"/>
    <property type="match status" value="1"/>
</dbReference>
<feature type="domain" description="RING-type" evidence="10">
    <location>
        <begin position="184"/>
        <end position="222"/>
    </location>
</feature>
<dbReference type="VEuPathDB" id="FungiDB:PGUG_02083"/>
<reference evidence="12 13" key="1">
    <citation type="journal article" date="2009" name="Nature">
        <title>Evolution of pathogenicity and sexual reproduction in eight Candida genomes.</title>
        <authorList>
            <person name="Butler G."/>
            <person name="Rasmussen M.D."/>
            <person name="Lin M.F."/>
            <person name="Santos M.A."/>
            <person name="Sakthikumar S."/>
            <person name="Munro C.A."/>
            <person name="Rheinbay E."/>
            <person name="Grabherr M."/>
            <person name="Forche A."/>
            <person name="Reedy J.L."/>
            <person name="Agrafioti I."/>
            <person name="Arnaud M.B."/>
            <person name="Bates S."/>
            <person name="Brown A.J."/>
            <person name="Brunke S."/>
            <person name="Costanzo M.C."/>
            <person name="Fitzpatrick D.A."/>
            <person name="de Groot P.W."/>
            <person name="Harris D."/>
            <person name="Hoyer L.L."/>
            <person name="Hube B."/>
            <person name="Klis F.M."/>
            <person name="Kodira C."/>
            <person name="Lennard N."/>
            <person name="Logue M.E."/>
            <person name="Martin R."/>
            <person name="Neiman A.M."/>
            <person name="Nikolaou E."/>
            <person name="Quail M.A."/>
            <person name="Quinn J."/>
            <person name="Santos M.C."/>
            <person name="Schmitzberger F.F."/>
            <person name="Sherlock G."/>
            <person name="Shah P."/>
            <person name="Silverstein K.A."/>
            <person name="Skrzypek M.S."/>
            <person name="Soll D."/>
            <person name="Staggs R."/>
            <person name="Stansfield I."/>
            <person name="Stumpf M.P."/>
            <person name="Sudbery P.E."/>
            <person name="Srikantha T."/>
            <person name="Zeng Q."/>
            <person name="Berman J."/>
            <person name="Berriman M."/>
            <person name="Heitman J."/>
            <person name="Gow N.A."/>
            <person name="Lorenz M.C."/>
            <person name="Birren B.W."/>
            <person name="Kellis M."/>
            <person name="Cuomo C.A."/>
        </authorList>
    </citation>
    <scope>NUCLEOTIDE SEQUENCE [LARGE SCALE GENOMIC DNA]</scope>
    <source>
        <strain evidence="13">ATCC 6260 / CBS 566 / DSM 6381 / JCM 1539 / NBRC 10279 / NRRL Y-324</strain>
    </source>
</reference>
<comment type="similarity">
    <text evidence="2 8">Belongs to the CWC24 family.</text>
</comment>
<evidence type="ECO:0000256" key="4">
    <source>
        <dbReference type="ARBA" id="ARBA00022723"/>
    </source>
</evidence>
<evidence type="ECO:0000256" key="9">
    <source>
        <dbReference type="SAM" id="MobiDB-lite"/>
    </source>
</evidence>
<dbReference type="GO" id="GO:0005684">
    <property type="term" value="C:U2-type spliceosomal complex"/>
    <property type="evidence" value="ECO:0007669"/>
    <property type="project" value="EnsemblFungi"/>
</dbReference>
<feature type="compositionally biased region" description="Basic residues" evidence="9">
    <location>
        <begin position="21"/>
        <end position="31"/>
    </location>
</feature>
<feature type="compositionally biased region" description="Basic and acidic residues" evidence="9">
    <location>
        <begin position="76"/>
        <end position="94"/>
    </location>
</feature>
<feature type="domain" description="C3H1-type" evidence="11">
    <location>
        <begin position="129"/>
        <end position="157"/>
    </location>
</feature>
<dbReference type="OMA" id="PPENMAY"/>
<dbReference type="Pfam" id="PF00642">
    <property type="entry name" value="zf-CCCH"/>
    <property type="match status" value="1"/>
</dbReference>
<protein>
    <recommendedName>
        <fullName evidence="3 8">Pre-mRNA-splicing factor CWC24</fullName>
    </recommendedName>
</protein>
<dbReference type="PANTHER" id="PTHR12930">
    <property type="entry name" value="ZINC FINGER PROTEIN 183"/>
    <property type="match status" value="1"/>
</dbReference>
<dbReference type="InterPro" id="IPR013083">
    <property type="entry name" value="Znf_RING/FYVE/PHD"/>
</dbReference>
<evidence type="ECO:0000256" key="6">
    <source>
        <dbReference type="ARBA" id="ARBA00022833"/>
    </source>
</evidence>
<feature type="zinc finger region" description="C3H1-type" evidence="7">
    <location>
        <begin position="129"/>
        <end position="157"/>
    </location>
</feature>